<keyword evidence="4" id="KW-1185">Reference proteome</keyword>
<name>A0A433TJ30_ELYCH</name>
<accession>A0A433TJ30</accession>
<reference evidence="3 4" key="1">
    <citation type="submission" date="2019-01" db="EMBL/GenBank/DDBJ databases">
        <title>A draft genome assembly of the solar-powered sea slug Elysia chlorotica.</title>
        <authorList>
            <person name="Cai H."/>
            <person name="Li Q."/>
            <person name="Fang X."/>
            <person name="Li J."/>
            <person name="Curtis N.E."/>
            <person name="Altenburger A."/>
            <person name="Shibata T."/>
            <person name="Feng M."/>
            <person name="Maeda T."/>
            <person name="Schwartz J.A."/>
            <person name="Shigenobu S."/>
            <person name="Lundholm N."/>
            <person name="Nishiyama T."/>
            <person name="Yang H."/>
            <person name="Hasebe M."/>
            <person name="Li S."/>
            <person name="Pierce S.K."/>
            <person name="Wang J."/>
        </authorList>
    </citation>
    <scope>NUCLEOTIDE SEQUENCE [LARGE SCALE GENOMIC DNA]</scope>
    <source>
        <strain evidence="3">EC2010</strain>
        <tissue evidence="3">Whole organism of an adult</tissue>
    </source>
</reference>
<protein>
    <recommendedName>
        <fullName evidence="2">Serine-threonine/tyrosine-protein kinase catalytic domain-containing protein</fullName>
    </recommendedName>
</protein>
<comment type="caution">
    <text evidence="3">The sequence shown here is derived from an EMBL/GenBank/DDBJ whole genome shotgun (WGS) entry which is preliminary data.</text>
</comment>
<dbReference type="SUPFAM" id="SSF56112">
    <property type="entry name" value="Protein kinase-like (PK-like)"/>
    <property type="match status" value="1"/>
</dbReference>
<evidence type="ECO:0000313" key="3">
    <source>
        <dbReference type="EMBL" id="RUS81525.1"/>
    </source>
</evidence>
<feature type="domain" description="Serine-threonine/tyrosine-protein kinase catalytic" evidence="2">
    <location>
        <begin position="223"/>
        <end position="338"/>
    </location>
</feature>
<feature type="region of interest" description="Disordered" evidence="1">
    <location>
        <begin position="1"/>
        <end position="48"/>
    </location>
</feature>
<dbReference type="InterPro" id="IPR001245">
    <property type="entry name" value="Ser-Thr/Tyr_kinase_cat_dom"/>
</dbReference>
<evidence type="ECO:0000313" key="4">
    <source>
        <dbReference type="Proteomes" id="UP000271974"/>
    </source>
</evidence>
<evidence type="ECO:0000259" key="2">
    <source>
        <dbReference type="Pfam" id="PF07714"/>
    </source>
</evidence>
<organism evidence="3 4">
    <name type="scientific">Elysia chlorotica</name>
    <name type="common">Eastern emerald elysia</name>
    <name type="synonym">Sea slug</name>
    <dbReference type="NCBI Taxonomy" id="188477"/>
    <lineage>
        <taxon>Eukaryota</taxon>
        <taxon>Metazoa</taxon>
        <taxon>Spiralia</taxon>
        <taxon>Lophotrochozoa</taxon>
        <taxon>Mollusca</taxon>
        <taxon>Gastropoda</taxon>
        <taxon>Heterobranchia</taxon>
        <taxon>Euthyneura</taxon>
        <taxon>Panpulmonata</taxon>
        <taxon>Sacoglossa</taxon>
        <taxon>Placobranchoidea</taxon>
        <taxon>Plakobranchidae</taxon>
        <taxon>Elysia</taxon>
    </lineage>
</organism>
<dbReference type="AlphaFoldDB" id="A0A433TJ30"/>
<dbReference type="STRING" id="188477.A0A433TJ30"/>
<dbReference type="Pfam" id="PF07714">
    <property type="entry name" value="PK_Tyr_Ser-Thr"/>
    <property type="match status" value="1"/>
</dbReference>
<dbReference type="Proteomes" id="UP000271974">
    <property type="component" value="Unassembled WGS sequence"/>
</dbReference>
<feature type="compositionally biased region" description="Basic and acidic residues" evidence="1">
    <location>
        <begin position="30"/>
        <end position="48"/>
    </location>
</feature>
<sequence>MRRSRRCMGEKEEHEADIQEEEEEEEEEEQEKKEEQRRRRKRRSEDLPHSSEVLNVVDISDTLTKSIEEHIYRFREKLGNMGRDERIKLKTGALKHILPYMSIKENPKEMPHAECIVERLSKGGNELGDQPKSQVDGYVDGSLEKITLDKVLGNNIRPYLECLYQAALLLEKLHIESWLIGDISMPVLHIQRGDRNGALNVFLVSVAYLQVYDSHDDNENTVDESKTTPQTGDKLLTSRAAPEVAQFGMFSPGSDIYCFGNLMWHTLMAFDCPSNMKSTFKKELMENANFTRGKVSEKWEMSHLKPKCCPHDVYQLMKDCTQPNSMDRISANRLAQQLKRGLWSELSLLTMKKKAAVLCSCVKFEYNVLWSSLDFLLIYLVLTEM</sequence>
<dbReference type="EMBL" id="RQTK01000332">
    <property type="protein sequence ID" value="RUS81525.1"/>
    <property type="molecule type" value="Genomic_DNA"/>
</dbReference>
<evidence type="ECO:0000256" key="1">
    <source>
        <dbReference type="SAM" id="MobiDB-lite"/>
    </source>
</evidence>
<feature type="compositionally biased region" description="Basic and acidic residues" evidence="1">
    <location>
        <begin position="7"/>
        <end position="17"/>
    </location>
</feature>
<feature type="compositionally biased region" description="Acidic residues" evidence="1">
    <location>
        <begin position="18"/>
        <end position="29"/>
    </location>
</feature>
<dbReference type="Gene3D" id="1.10.510.10">
    <property type="entry name" value="Transferase(Phosphotransferase) domain 1"/>
    <property type="match status" value="1"/>
</dbReference>
<proteinExistence type="predicted"/>
<dbReference type="InterPro" id="IPR011009">
    <property type="entry name" value="Kinase-like_dom_sf"/>
</dbReference>
<gene>
    <name evidence="3" type="ORF">EGW08_010695</name>
</gene>
<dbReference type="GO" id="GO:0004672">
    <property type="term" value="F:protein kinase activity"/>
    <property type="evidence" value="ECO:0007669"/>
    <property type="project" value="InterPro"/>
</dbReference>